<evidence type="ECO:0000313" key="3">
    <source>
        <dbReference type="Proteomes" id="UP000186795"/>
    </source>
</evidence>
<reference evidence="3" key="1">
    <citation type="submission" date="2017-01" db="EMBL/GenBank/DDBJ databases">
        <authorList>
            <person name="Varghese N."/>
            <person name="Submissions S."/>
        </authorList>
    </citation>
    <scope>NUCLEOTIDE SEQUENCE [LARGE SCALE GENOMIC DNA]</scope>
    <source>
        <strain evidence="3">DSM 45196</strain>
    </source>
</reference>
<proteinExistence type="predicted"/>
<name>A0A1N7Q040_9BACL</name>
<keyword evidence="3" id="KW-1185">Reference proteome</keyword>
<dbReference type="AlphaFoldDB" id="A0A1N7Q040"/>
<keyword evidence="1" id="KW-1133">Transmembrane helix</keyword>
<evidence type="ECO:0000313" key="2">
    <source>
        <dbReference type="EMBL" id="SIT16253.1"/>
    </source>
</evidence>
<dbReference type="EMBL" id="FTOD01000016">
    <property type="protein sequence ID" value="SIT16253.1"/>
    <property type="molecule type" value="Genomic_DNA"/>
</dbReference>
<keyword evidence="1" id="KW-0812">Transmembrane</keyword>
<protein>
    <submittedName>
        <fullName evidence="2">Uncharacterized protein</fullName>
    </submittedName>
</protein>
<feature type="transmembrane region" description="Helical" evidence="1">
    <location>
        <begin position="41"/>
        <end position="58"/>
    </location>
</feature>
<accession>A0A1N7Q040</accession>
<dbReference type="RefSeq" id="WP_009711314.1">
    <property type="nucleotide sequence ID" value="NZ_CP048103.1"/>
</dbReference>
<sequence length="67" mass="8141">MEKLWRRSGSRPHRVILYLMGVRMGILVIVSLWIILQDRDLPDLLFWTAFALFFAQFIHTRRKVKRK</sequence>
<organism evidence="2 3">
    <name type="scientific">Kroppenstedtia eburnea</name>
    <dbReference type="NCBI Taxonomy" id="714067"/>
    <lineage>
        <taxon>Bacteria</taxon>
        <taxon>Bacillati</taxon>
        <taxon>Bacillota</taxon>
        <taxon>Bacilli</taxon>
        <taxon>Bacillales</taxon>
        <taxon>Thermoactinomycetaceae</taxon>
        <taxon>Kroppenstedtia</taxon>
    </lineage>
</organism>
<keyword evidence="1" id="KW-0472">Membrane</keyword>
<gene>
    <name evidence="2" type="ORF">SAMN05421790_11646</name>
</gene>
<dbReference type="Proteomes" id="UP000186795">
    <property type="component" value="Unassembled WGS sequence"/>
</dbReference>
<feature type="transmembrane region" description="Helical" evidence="1">
    <location>
        <begin position="15"/>
        <end position="35"/>
    </location>
</feature>
<evidence type="ECO:0000256" key="1">
    <source>
        <dbReference type="SAM" id="Phobius"/>
    </source>
</evidence>